<evidence type="ECO:0000256" key="3">
    <source>
        <dbReference type="ARBA" id="ARBA00022793"/>
    </source>
</evidence>
<dbReference type="InterPro" id="IPR002129">
    <property type="entry name" value="PyrdxlP-dep_de-COase"/>
</dbReference>
<comment type="cofactor">
    <cofactor evidence="1 6">
        <name>pyridoxal 5'-phosphate</name>
        <dbReference type="ChEBI" id="CHEBI:597326"/>
    </cofactor>
</comment>
<dbReference type="PANTHER" id="PTHR11999">
    <property type="entry name" value="GROUP II PYRIDOXAL-5-PHOSPHATE DECARBOXYLASE"/>
    <property type="match status" value="1"/>
</dbReference>
<reference evidence="7 8" key="1">
    <citation type="submission" date="2015-12" db="EMBL/GenBank/DDBJ databases">
        <authorList>
            <person name="Lauer A."/>
            <person name="Humrighouse B."/>
            <person name="Loparev V."/>
            <person name="Shewmaker P.L."/>
            <person name="Whitney A.M."/>
            <person name="McLaughlin R.W."/>
        </authorList>
    </citation>
    <scope>NUCLEOTIDE SEQUENCE [LARGE SCALE GENOMIC DNA]</scope>
    <source>
        <strain evidence="7 8">LMG 23085</strain>
    </source>
</reference>
<gene>
    <name evidence="7" type="ORF">ATZ33_08185</name>
</gene>
<keyword evidence="4 6" id="KW-0663">Pyridoxal phosphate</keyword>
<dbReference type="Gene3D" id="3.40.640.10">
    <property type="entry name" value="Type I PLP-dependent aspartate aminotransferase-like (Major domain)"/>
    <property type="match status" value="1"/>
</dbReference>
<dbReference type="InterPro" id="IPR010977">
    <property type="entry name" value="Aromatic_deC"/>
</dbReference>
<name>A0ABM5W8Y3_9ENTE</name>
<proteinExistence type="inferred from homology"/>
<evidence type="ECO:0000256" key="2">
    <source>
        <dbReference type="ARBA" id="ARBA00009533"/>
    </source>
</evidence>
<dbReference type="EMBL" id="CP013614">
    <property type="protein sequence ID" value="ALS01347.1"/>
    <property type="molecule type" value="Genomic_DNA"/>
</dbReference>
<evidence type="ECO:0000313" key="8">
    <source>
        <dbReference type="Proteomes" id="UP000065511"/>
    </source>
</evidence>
<evidence type="ECO:0000313" key="7">
    <source>
        <dbReference type="EMBL" id="ALS01347.1"/>
    </source>
</evidence>
<keyword evidence="8" id="KW-1185">Reference proteome</keyword>
<dbReference type="Gene3D" id="3.90.1150.10">
    <property type="entry name" value="Aspartate Aminotransferase, domain 1"/>
    <property type="match status" value="1"/>
</dbReference>
<dbReference type="Proteomes" id="UP000065511">
    <property type="component" value="Chromosome"/>
</dbReference>
<protein>
    <submittedName>
        <fullName evidence="7">Amino acid decarboxylase</fullName>
    </submittedName>
</protein>
<evidence type="ECO:0000256" key="4">
    <source>
        <dbReference type="ARBA" id="ARBA00022898"/>
    </source>
</evidence>
<evidence type="ECO:0000256" key="1">
    <source>
        <dbReference type="ARBA" id="ARBA00001933"/>
    </source>
</evidence>
<dbReference type="SUPFAM" id="SSF53383">
    <property type="entry name" value="PLP-dependent transferases"/>
    <property type="match status" value="1"/>
</dbReference>
<dbReference type="Pfam" id="PF00282">
    <property type="entry name" value="Pyridoxal_deC"/>
    <property type="match status" value="1"/>
</dbReference>
<evidence type="ECO:0000256" key="6">
    <source>
        <dbReference type="RuleBase" id="RU000382"/>
    </source>
</evidence>
<organism evidence="7 8">
    <name type="scientific">Enterococcus silesiacus</name>
    <dbReference type="NCBI Taxonomy" id="332949"/>
    <lineage>
        <taxon>Bacteria</taxon>
        <taxon>Bacillati</taxon>
        <taxon>Bacillota</taxon>
        <taxon>Bacilli</taxon>
        <taxon>Lactobacillales</taxon>
        <taxon>Enterococcaceae</taxon>
        <taxon>Enterococcus</taxon>
    </lineage>
</organism>
<keyword evidence="5 6" id="KW-0456">Lyase</keyword>
<dbReference type="PANTHER" id="PTHR11999:SF70">
    <property type="entry name" value="MIP05841P"/>
    <property type="match status" value="1"/>
</dbReference>
<dbReference type="PRINTS" id="PR00800">
    <property type="entry name" value="YHDCRBOXLASE"/>
</dbReference>
<dbReference type="InterPro" id="IPR015421">
    <property type="entry name" value="PyrdxlP-dep_Trfase_major"/>
</dbReference>
<evidence type="ECO:0000256" key="5">
    <source>
        <dbReference type="ARBA" id="ARBA00023239"/>
    </source>
</evidence>
<dbReference type="InterPro" id="IPR015424">
    <property type="entry name" value="PyrdxlP-dep_Trfase"/>
</dbReference>
<comment type="similarity">
    <text evidence="2 6">Belongs to the group II decarboxylase family.</text>
</comment>
<keyword evidence="3" id="KW-0210">Decarboxylase</keyword>
<accession>A0ABM5W8Y3</accession>
<sequence length="465" mass="51762">MNIMKEDQKKIEQLLTNVVTHSTNFFNELDSRPVAIQYYQPSKDQLPELGIGANQTLDYFVQHYSNGLSASAGARYLGFITGGATPASIMGDWLASVYDQNVSSSQDSVAGTLETETLDMLKELLKLDTNYSGTFVSGATMSNFVGLAQARQWAAHHYGKDLTLEGLFAIPSIKLISGAPHSSIFKAASMLGMGRNSIHLIPCQENQEAININLLKEFLEQNKYEPCIVIANAGTVNTVDYDDLIAIGKLKKQYNFWLHIDAAFGGFAACSPLYDHLVAGINKADSITIDAHKWLNVPYDSAMQFTRHKSLQVEVFQNNAAYLGSSIDHPDFFDLTPENSRRFRALPAWFTLKAYGKEGYQTLIEENVTCAKNLEKKIINSEYFELLAPVNLNVVCFTLKQESVTAEMIKQFLATLNQQGDVFMTPTIYNGVSAIRAAFSNWRTESKDVEIIWKSLLHAVLLKKS</sequence>
<dbReference type="InterPro" id="IPR015422">
    <property type="entry name" value="PyrdxlP-dep_Trfase_small"/>
</dbReference>